<feature type="region of interest" description="Disordered" evidence="4">
    <location>
        <begin position="790"/>
        <end position="810"/>
    </location>
</feature>
<evidence type="ECO:0000256" key="4">
    <source>
        <dbReference type="SAM" id="MobiDB-lite"/>
    </source>
</evidence>
<organism evidence="6 7">
    <name type="scientific">Agrilutibacter niabensis</name>
    <dbReference type="NCBI Taxonomy" id="380628"/>
    <lineage>
        <taxon>Bacteria</taxon>
        <taxon>Pseudomonadati</taxon>
        <taxon>Pseudomonadota</taxon>
        <taxon>Gammaproteobacteria</taxon>
        <taxon>Lysobacterales</taxon>
        <taxon>Lysobacteraceae</taxon>
        <taxon>Agrilutibacter</taxon>
    </lineage>
</organism>
<evidence type="ECO:0000259" key="5">
    <source>
        <dbReference type="PROSITE" id="PS50043"/>
    </source>
</evidence>
<dbReference type="PROSITE" id="PS50043">
    <property type="entry name" value="HTH_LUXR_2"/>
    <property type="match status" value="1"/>
</dbReference>
<dbReference type="Gene3D" id="1.25.40.10">
    <property type="entry name" value="Tetratricopeptide repeat domain"/>
    <property type="match status" value="1"/>
</dbReference>
<dbReference type="InterPro" id="IPR000792">
    <property type="entry name" value="Tscrpt_reg_LuxR_C"/>
</dbReference>
<dbReference type="SMART" id="SM00421">
    <property type="entry name" value="HTH_LUXR"/>
    <property type="match status" value="1"/>
</dbReference>
<evidence type="ECO:0000256" key="1">
    <source>
        <dbReference type="ARBA" id="ARBA00023015"/>
    </source>
</evidence>
<dbReference type="Gene3D" id="3.40.50.300">
    <property type="entry name" value="P-loop containing nucleotide triphosphate hydrolases"/>
    <property type="match status" value="1"/>
</dbReference>
<gene>
    <name evidence="6" type="ORF">J2X04_002996</name>
</gene>
<feature type="compositionally biased region" description="Pro residues" evidence="4">
    <location>
        <begin position="799"/>
        <end position="808"/>
    </location>
</feature>
<dbReference type="InterPro" id="IPR027417">
    <property type="entry name" value="P-loop_NTPase"/>
</dbReference>
<evidence type="ECO:0000256" key="3">
    <source>
        <dbReference type="ARBA" id="ARBA00023163"/>
    </source>
</evidence>
<dbReference type="InterPro" id="IPR011990">
    <property type="entry name" value="TPR-like_helical_dom_sf"/>
</dbReference>
<evidence type="ECO:0000256" key="2">
    <source>
        <dbReference type="ARBA" id="ARBA00023125"/>
    </source>
</evidence>
<name>A0ABU1VT09_9GAMM</name>
<keyword evidence="1" id="KW-0805">Transcription regulation</keyword>
<keyword evidence="3" id="KW-0804">Transcription</keyword>
<dbReference type="InterPro" id="IPR059106">
    <property type="entry name" value="WHD_MalT"/>
</dbReference>
<dbReference type="PANTHER" id="PTHR44688">
    <property type="entry name" value="DNA-BINDING TRANSCRIPTIONAL ACTIVATOR DEVR_DOSR"/>
    <property type="match status" value="1"/>
</dbReference>
<evidence type="ECO:0000313" key="6">
    <source>
        <dbReference type="EMBL" id="MDR7100615.1"/>
    </source>
</evidence>
<dbReference type="Proteomes" id="UP001267878">
    <property type="component" value="Unassembled WGS sequence"/>
</dbReference>
<dbReference type="PANTHER" id="PTHR44688:SF16">
    <property type="entry name" value="DNA-BINDING TRANSCRIPTIONAL ACTIVATOR DEVR_DOSR"/>
    <property type="match status" value="1"/>
</dbReference>
<dbReference type="CDD" id="cd06170">
    <property type="entry name" value="LuxR_C_like"/>
    <property type="match status" value="1"/>
</dbReference>
<dbReference type="RefSeq" id="WP_310055599.1">
    <property type="nucleotide sequence ID" value="NZ_JAVDVW010000002.1"/>
</dbReference>
<comment type="caution">
    <text evidence="6">The sequence shown here is derived from an EMBL/GenBank/DDBJ whole genome shotgun (WGS) entry which is preliminary data.</text>
</comment>
<accession>A0ABU1VT09</accession>
<reference evidence="6 7" key="1">
    <citation type="submission" date="2023-07" db="EMBL/GenBank/DDBJ databases">
        <title>Sorghum-associated microbial communities from plants grown in Nebraska, USA.</title>
        <authorList>
            <person name="Schachtman D."/>
        </authorList>
    </citation>
    <scope>NUCLEOTIDE SEQUENCE [LARGE SCALE GENOMIC DNA]</scope>
    <source>
        <strain evidence="6 7">BE187</strain>
    </source>
</reference>
<dbReference type="SUPFAM" id="SSF46894">
    <property type="entry name" value="C-terminal effector domain of the bipartite response regulators"/>
    <property type="match status" value="1"/>
</dbReference>
<dbReference type="SUPFAM" id="SSF52540">
    <property type="entry name" value="P-loop containing nucleoside triphosphate hydrolases"/>
    <property type="match status" value="1"/>
</dbReference>
<dbReference type="PRINTS" id="PR00038">
    <property type="entry name" value="HTHLUXR"/>
</dbReference>
<dbReference type="EMBL" id="JAVDVW010000002">
    <property type="protein sequence ID" value="MDR7100615.1"/>
    <property type="molecule type" value="Genomic_DNA"/>
</dbReference>
<proteinExistence type="predicted"/>
<dbReference type="InterPro" id="IPR036388">
    <property type="entry name" value="WH-like_DNA-bd_sf"/>
</dbReference>
<dbReference type="Pfam" id="PF00196">
    <property type="entry name" value="GerE"/>
    <property type="match status" value="1"/>
</dbReference>
<evidence type="ECO:0000313" key="7">
    <source>
        <dbReference type="Proteomes" id="UP001267878"/>
    </source>
</evidence>
<dbReference type="Gene3D" id="1.10.10.10">
    <property type="entry name" value="Winged helix-like DNA-binding domain superfamily/Winged helix DNA-binding domain"/>
    <property type="match status" value="1"/>
</dbReference>
<keyword evidence="2" id="KW-0238">DNA-binding</keyword>
<feature type="domain" description="HTH luxR-type" evidence="5">
    <location>
        <begin position="811"/>
        <end position="876"/>
    </location>
</feature>
<dbReference type="InterPro" id="IPR016032">
    <property type="entry name" value="Sig_transdc_resp-reg_C-effctor"/>
</dbReference>
<protein>
    <submittedName>
        <fullName evidence="6">LuxR family maltose regulon positive regulatory protein</fullName>
    </submittedName>
</protein>
<dbReference type="Pfam" id="PF25873">
    <property type="entry name" value="WHD_MalT"/>
    <property type="match status" value="1"/>
</dbReference>
<sequence>MRPDNVPPELVLKATPPRLGKGLLLRQNLRLDAPGYEHKAVIAVQAPAGFGKTSLLGQWRRESLARAAVVAWLTLDERDEPIRFVKGLIAASRLGSDRGVFGAGLAGALLDEGDALDALTAWLAAVADLAHEVMLFLDDVHTLPDATVRTPLAYLLLNAPPNLKVVLASRSRVALPVADMLARGEYATVTAPTLHFRLEDTMALLRARFGERIDADACALLQERTEGWPLGLQLAISSIEKSQDLDEAIRAISTGRGDLQSYFVESLFARLTPEQADFLIRIALVQAVTPALCTALTGNDEARTLLLHLCETTPIFVEATDSEWIRIHPLAREFLLRRFERLPASERQDLSERASRWLADHHMYEEAAQLALSAGQAALAYDLAERCMYELILRGQMGRVLEWLDRLPETEVTRRPRLRLAAAWALALGGHHDAARGLVAHIYADPDAAPEDRGESAAVCTAAAFFSDRVDEAAALLADWSVRTPPSSTKLQCFLANQQAQICLYRGEPEQTRYLFLSAPHDNGIPGMESSRSFGDWLVGMSYLAEGQVRLAEGVLRTALTQAESVVGRRSQVAGMLATALASALWERDEPEAVASLLANRLDVIERLAAPETVASAYVLRARWLALHGQEHRAYDLLESLHALGERRHMPRLCLVSLAEQIRMHALRQHGETCATLYRRLEAVVPDEIKAGQGLLGTQLTIVHGIAQAYHALARRDPDVMLAGLNRIAPIADRLRRNQDSIRIKLLRALALRRAGEDGRPLFKEANSLAEAYGLARIVVDTHPELTDLAPRPAVATPRPAPPRPAPTPARVTTSALLTAKESEILRLLANNMSNKQIGLTLDVRDETIKWHLKNLFGKLGVGSRRNAVHQARLIGLLDDGG</sequence>
<keyword evidence="7" id="KW-1185">Reference proteome</keyword>